<protein>
    <submittedName>
        <fullName evidence="1">Uncharacterized protein</fullName>
    </submittedName>
</protein>
<accession>A0A154L6S5</accession>
<proteinExistence type="predicted"/>
<dbReference type="Proteomes" id="UP000076335">
    <property type="component" value="Unassembled WGS sequence"/>
</dbReference>
<name>A0A154L6S5_9PROT</name>
<gene>
    <name evidence="1" type="ORF">AUP42_00400</name>
</gene>
<evidence type="ECO:0000313" key="2">
    <source>
        <dbReference type="Proteomes" id="UP000076335"/>
    </source>
</evidence>
<dbReference type="AlphaFoldDB" id="A0A154L6S5"/>
<organism evidence="1 2">
    <name type="scientific">Thalassospira lucentensis</name>
    <dbReference type="NCBI Taxonomy" id="168935"/>
    <lineage>
        <taxon>Bacteria</taxon>
        <taxon>Pseudomonadati</taxon>
        <taxon>Pseudomonadota</taxon>
        <taxon>Alphaproteobacteria</taxon>
        <taxon>Rhodospirillales</taxon>
        <taxon>Thalassospiraceae</taxon>
        <taxon>Thalassospira</taxon>
    </lineage>
</organism>
<sequence length="82" mass="8949">MPVDGCEQMTDSWTLCRKQDIGAVEISACQLSGPVRSARLARNHRETGLPGKIPQLPAGARFALIDNTKRIQVSGYGRPFPI</sequence>
<reference evidence="1 2" key="1">
    <citation type="submission" date="2015-12" db="EMBL/GenBank/DDBJ databases">
        <title>Genome sequence of Thalassospira lucentensis MCCC 1A02072.</title>
        <authorList>
            <person name="Lu L."/>
            <person name="Lai Q."/>
            <person name="Shao Z."/>
            <person name="Qian P."/>
        </authorList>
    </citation>
    <scope>NUCLEOTIDE SEQUENCE [LARGE SCALE GENOMIC DNA]</scope>
    <source>
        <strain evidence="1 2">MCCC 1A02072</strain>
    </source>
</reference>
<dbReference type="EMBL" id="LPVY01000012">
    <property type="protein sequence ID" value="KZB64412.1"/>
    <property type="molecule type" value="Genomic_DNA"/>
</dbReference>
<comment type="caution">
    <text evidence="1">The sequence shown here is derived from an EMBL/GenBank/DDBJ whole genome shotgun (WGS) entry which is preliminary data.</text>
</comment>
<evidence type="ECO:0000313" key="1">
    <source>
        <dbReference type="EMBL" id="KZB64412.1"/>
    </source>
</evidence>